<gene>
    <name evidence="2" type="ORF">JQN84_08620</name>
</gene>
<sequence>MAAKAIMPGDSERHSLTELVGLLHDGSGALAMTRGGAQVEVPSSVRDVLTRIADVLASGRGVAIVPVDRELTTTEAAGLLGVSRPTLIKLLEAGEIGYSRPNSSRRIPLDQVLAYRDRRGQARRALLDELTADAVEMGMYGQPAPVETDDAA</sequence>
<proteinExistence type="predicted"/>
<dbReference type="InterPro" id="IPR010093">
    <property type="entry name" value="SinI_DNA-bd"/>
</dbReference>
<dbReference type="Proteomes" id="UP000809587">
    <property type="component" value="Unassembled WGS sequence"/>
</dbReference>
<protein>
    <submittedName>
        <fullName evidence="2">Excisionase family DNA-binding protein</fullName>
    </submittedName>
</protein>
<accession>A0ABS2J7R0</accession>
<dbReference type="Pfam" id="PF12728">
    <property type="entry name" value="HTH_17"/>
    <property type="match status" value="1"/>
</dbReference>
<keyword evidence="2" id="KW-0238">DNA-binding</keyword>
<organism evidence="2 3">
    <name type="scientific">Micromonospora humidisoli</name>
    <dbReference type="NCBI Taxonomy" id="2807622"/>
    <lineage>
        <taxon>Bacteria</taxon>
        <taxon>Bacillati</taxon>
        <taxon>Actinomycetota</taxon>
        <taxon>Actinomycetes</taxon>
        <taxon>Micromonosporales</taxon>
        <taxon>Micromonosporaceae</taxon>
        <taxon>Micromonospora</taxon>
    </lineage>
</organism>
<dbReference type="InterPro" id="IPR041657">
    <property type="entry name" value="HTH_17"/>
</dbReference>
<dbReference type="RefSeq" id="WP_204957823.1">
    <property type="nucleotide sequence ID" value="NZ_JAFEUO010000002.1"/>
</dbReference>
<dbReference type="NCBIfam" id="TIGR01764">
    <property type="entry name" value="excise"/>
    <property type="match status" value="1"/>
</dbReference>
<evidence type="ECO:0000313" key="3">
    <source>
        <dbReference type="Proteomes" id="UP000809587"/>
    </source>
</evidence>
<feature type="domain" description="Helix-turn-helix" evidence="1">
    <location>
        <begin position="71"/>
        <end position="119"/>
    </location>
</feature>
<dbReference type="GO" id="GO:0003677">
    <property type="term" value="F:DNA binding"/>
    <property type="evidence" value="ECO:0007669"/>
    <property type="project" value="UniProtKB-KW"/>
</dbReference>
<evidence type="ECO:0000259" key="1">
    <source>
        <dbReference type="Pfam" id="PF12728"/>
    </source>
</evidence>
<dbReference type="EMBL" id="JAFEUO010000002">
    <property type="protein sequence ID" value="MBM7082595.1"/>
    <property type="molecule type" value="Genomic_DNA"/>
</dbReference>
<keyword evidence="3" id="KW-1185">Reference proteome</keyword>
<reference evidence="2 3" key="1">
    <citation type="submission" date="2021-02" db="EMBL/GenBank/DDBJ databases">
        <authorList>
            <person name="Lee D.-H."/>
        </authorList>
    </citation>
    <scope>NUCLEOTIDE SEQUENCE [LARGE SCALE GENOMIC DNA]</scope>
    <source>
        <strain evidence="2 3">MMS20-R2-29</strain>
    </source>
</reference>
<evidence type="ECO:0000313" key="2">
    <source>
        <dbReference type="EMBL" id="MBM7082595.1"/>
    </source>
</evidence>
<comment type="caution">
    <text evidence="2">The sequence shown here is derived from an EMBL/GenBank/DDBJ whole genome shotgun (WGS) entry which is preliminary data.</text>
</comment>
<name>A0ABS2J7R0_9ACTN</name>